<dbReference type="SUPFAM" id="SSF53335">
    <property type="entry name" value="S-adenosyl-L-methionine-dependent methyltransferases"/>
    <property type="match status" value="1"/>
</dbReference>
<name>A0ABS3Z5W3_9BACT</name>
<reference evidence="1 2" key="1">
    <citation type="submission" date="2021-03" db="EMBL/GenBank/DDBJ databases">
        <title>Assistant Professor.</title>
        <authorList>
            <person name="Huq M.A."/>
        </authorList>
    </citation>
    <scope>NUCLEOTIDE SEQUENCE [LARGE SCALE GENOMIC DNA]</scope>
    <source>
        <strain evidence="1 2">MAH-29</strain>
    </source>
</reference>
<dbReference type="Proteomes" id="UP000677244">
    <property type="component" value="Unassembled WGS sequence"/>
</dbReference>
<keyword evidence="2" id="KW-1185">Reference proteome</keyword>
<dbReference type="InterPro" id="IPR029063">
    <property type="entry name" value="SAM-dependent_MTases_sf"/>
</dbReference>
<evidence type="ECO:0000313" key="2">
    <source>
        <dbReference type="Proteomes" id="UP000677244"/>
    </source>
</evidence>
<proteinExistence type="predicted"/>
<sequence>MEIIEKYFLEFGEIQRPMAASVQSLQYCVNLIRKEKPSQILDLGSGLSSVVFHSQFDNVQTLDDNPYWASRTKEFIAANIFKDLDIGPITAINDQSFPFIYYDYGNIETRIYYFKKALELSSGYLFVDDMHINYYREYVQTKSRGHILKFVPESLDEYGRYGALIVKQ</sequence>
<comment type="caution">
    <text evidence="1">The sequence shown here is derived from an EMBL/GenBank/DDBJ whole genome shotgun (WGS) entry which is preliminary data.</text>
</comment>
<protein>
    <recommendedName>
        <fullName evidence="3">Methyltransferase</fullName>
    </recommendedName>
</protein>
<dbReference type="EMBL" id="JAGHKO010000024">
    <property type="protein sequence ID" value="MBO9205532.1"/>
    <property type="molecule type" value="Genomic_DNA"/>
</dbReference>
<evidence type="ECO:0008006" key="3">
    <source>
        <dbReference type="Google" id="ProtNLM"/>
    </source>
</evidence>
<gene>
    <name evidence="1" type="ORF">J7I42_34900</name>
</gene>
<dbReference type="RefSeq" id="WP_209145183.1">
    <property type="nucleotide sequence ID" value="NZ_JAGHKO010000024.1"/>
</dbReference>
<accession>A0ABS3Z5W3</accession>
<evidence type="ECO:0000313" key="1">
    <source>
        <dbReference type="EMBL" id="MBO9205532.1"/>
    </source>
</evidence>
<organism evidence="1 2">
    <name type="scientific">Niastella soli</name>
    <dbReference type="NCBI Taxonomy" id="2821487"/>
    <lineage>
        <taxon>Bacteria</taxon>
        <taxon>Pseudomonadati</taxon>
        <taxon>Bacteroidota</taxon>
        <taxon>Chitinophagia</taxon>
        <taxon>Chitinophagales</taxon>
        <taxon>Chitinophagaceae</taxon>
        <taxon>Niastella</taxon>
    </lineage>
</organism>
<dbReference type="Gene3D" id="3.40.50.150">
    <property type="entry name" value="Vaccinia Virus protein VP39"/>
    <property type="match status" value="1"/>
</dbReference>